<sequence>MTATTGPPYRVPRRLVALVALPFVVTTAVVAAVQAGMRDRLPAELAVHFGPGGAADRFETPGRFLLAMAAMLLLGGAAWTAMAARSGRGGGSGTGVVAAVGWGLAAFLGAIAVLVLHLNAGAARADGLSLPLWHLGVAFAVGLAGGLLGYALVRKTVPDWPPSQDVTATERLDLPRQGRAGWVRRTQSVPMLLGGVVMMSGALAPLAVSTMPWWAAIVLLAGGLLLVLMAQADVVVDRRGLTVRLCGLPWPRLSVPLDRVAAARARPVDPLGEFGGWGYRVMPKRSGLIYRSGEALVVRRTGDGREFAVTVDDAGTAAALLNTLAERRPETR</sequence>
<organism evidence="1 2">
    <name type="scientific">Streptomyces fungicidicus</name>
    <dbReference type="NCBI Taxonomy" id="68203"/>
    <lineage>
        <taxon>Bacteria</taxon>
        <taxon>Bacillati</taxon>
        <taxon>Actinomycetota</taxon>
        <taxon>Actinomycetes</taxon>
        <taxon>Kitasatosporales</taxon>
        <taxon>Streptomycetaceae</taxon>
        <taxon>Streptomyces</taxon>
    </lineage>
</organism>
<evidence type="ECO:0000313" key="2">
    <source>
        <dbReference type="Proteomes" id="UP000556843"/>
    </source>
</evidence>
<name>A0ACC7XVS5_9ACTN</name>
<comment type="caution">
    <text evidence="1">The sequence shown here is derived from an EMBL/GenBank/DDBJ whole genome shotgun (WGS) entry which is preliminary data.</text>
</comment>
<evidence type="ECO:0000313" key="1">
    <source>
        <dbReference type="EMBL" id="NUV73786.1"/>
    </source>
</evidence>
<gene>
    <name evidence="1" type="ORF">G6W56_06285</name>
</gene>
<reference evidence="1" key="1">
    <citation type="submission" date="2020-03" db="EMBL/GenBank/DDBJ databases">
        <title>Complete genome sequence of sixteen Streptomyces strains facilitates identification of candidate genes involved in plant growth-promotion in grain legumes and cereals.</title>
        <authorList>
            <person name="Gopalakrishnan S."/>
            <person name="Thakur V."/>
            <person name="Saxena R."/>
            <person name="Vadlamudi S."/>
            <person name="Purohit S."/>
            <person name="Kumar V."/>
            <person name="Rathore A."/>
            <person name="Chitikineni A."/>
            <person name="Varshney R.K."/>
        </authorList>
    </citation>
    <scope>NUCLEOTIDE SEQUENCE</scope>
    <source>
        <strain evidence="1">CAI-93</strain>
    </source>
</reference>
<accession>A0ACC7XVS5</accession>
<keyword evidence="2" id="KW-1185">Reference proteome</keyword>
<proteinExistence type="predicted"/>
<dbReference type="Proteomes" id="UP000556843">
    <property type="component" value="Unassembled WGS sequence"/>
</dbReference>
<dbReference type="EMBL" id="JAANNW010000004">
    <property type="protein sequence ID" value="NUV73786.1"/>
    <property type="molecule type" value="Genomic_DNA"/>
</dbReference>
<protein>
    <submittedName>
        <fullName evidence="1">Uncharacterized protein</fullName>
    </submittedName>
</protein>